<protein>
    <submittedName>
        <fullName evidence="2">Uncharacterized protein</fullName>
    </submittedName>
</protein>
<accession>A0A699UT55</accession>
<evidence type="ECO:0000313" key="2">
    <source>
        <dbReference type="EMBL" id="GFD22974.1"/>
    </source>
</evidence>
<proteinExistence type="predicted"/>
<evidence type="ECO:0000256" key="1">
    <source>
        <dbReference type="SAM" id="MobiDB-lite"/>
    </source>
</evidence>
<feature type="non-terminal residue" evidence="2">
    <location>
        <position position="152"/>
    </location>
</feature>
<sequence>QSKVKSKDKSKGILIEEPKPLKRQAQIKQDEAFARQLEAKRNANINWNDVVDQVKRKENKDDTVMRYQSLKRKPITEAQARKNMMYSNLTQAFLERVKERVTKHEEGSKRKDNSLEQRETKKQRIDEEIKELKRNLQIIVNDDDDVYTEATP</sequence>
<feature type="region of interest" description="Disordered" evidence="1">
    <location>
        <begin position="100"/>
        <end position="125"/>
    </location>
</feature>
<organism evidence="2">
    <name type="scientific">Tanacetum cinerariifolium</name>
    <name type="common">Dalmatian daisy</name>
    <name type="synonym">Chrysanthemum cinerariifolium</name>
    <dbReference type="NCBI Taxonomy" id="118510"/>
    <lineage>
        <taxon>Eukaryota</taxon>
        <taxon>Viridiplantae</taxon>
        <taxon>Streptophyta</taxon>
        <taxon>Embryophyta</taxon>
        <taxon>Tracheophyta</taxon>
        <taxon>Spermatophyta</taxon>
        <taxon>Magnoliopsida</taxon>
        <taxon>eudicotyledons</taxon>
        <taxon>Gunneridae</taxon>
        <taxon>Pentapetalae</taxon>
        <taxon>asterids</taxon>
        <taxon>campanulids</taxon>
        <taxon>Asterales</taxon>
        <taxon>Asteraceae</taxon>
        <taxon>Asteroideae</taxon>
        <taxon>Anthemideae</taxon>
        <taxon>Anthemidinae</taxon>
        <taxon>Tanacetum</taxon>
    </lineage>
</organism>
<dbReference type="AlphaFoldDB" id="A0A699UT55"/>
<name>A0A699UT55_TANCI</name>
<feature type="non-terminal residue" evidence="2">
    <location>
        <position position="1"/>
    </location>
</feature>
<gene>
    <name evidence="2" type="ORF">Tci_894943</name>
</gene>
<reference evidence="2" key="1">
    <citation type="journal article" date="2019" name="Sci. Rep.">
        <title>Draft genome of Tanacetum cinerariifolium, the natural source of mosquito coil.</title>
        <authorList>
            <person name="Yamashiro T."/>
            <person name="Shiraishi A."/>
            <person name="Satake H."/>
            <person name="Nakayama K."/>
        </authorList>
    </citation>
    <scope>NUCLEOTIDE SEQUENCE</scope>
</reference>
<dbReference type="EMBL" id="BKCJ011341380">
    <property type="protein sequence ID" value="GFD22974.1"/>
    <property type="molecule type" value="Genomic_DNA"/>
</dbReference>
<comment type="caution">
    <text evidence="2">The sequence shown here is derived from an EMBL/GenBank/DDBJ whole genome shotgun (WGS) entry which is preliminary data.</text>
</comment>